<proteinExistence type="predicted"/>
<feature type="non-terminal residue" evidence="1">
    <location>
        <position position="131"/>
    </location>
</feature>
<dbReference type="AlphaFoldDB" id="X1E2P6"/>
<gene>
    <name evidence="1" type="ORF">S01H4_59815</name>
</gene>
<protein>
    <submittedName>
        <fullName evidence="1">Uncharacterized protein</fullName>
    </submittedName>
</protein>
<evidence type="ECO:0000313" key="1">
    <source>
        <dbReference type="EMBL" id="GAH11444.1"/>
    </source>
</evidence>
<organism evidence="1">
    <name type="scientific">marine sediment metagenome</name>
    <dbReference type="NCBI Taxonomy" id="412755"/>
    <lineage>
        <taxon>unclassified sequences</taxon>
        <taxon>metagenomes</taxon>
        <taxon>ecological metagenomes</taxon>
    </lineage>
</organism>
<dbReference type="EMBL" id="BART01035146">
    <property type="protein sequence ID" value="GAH11444.1"/>
    <property type="molecule type" value="Genomic_DNA"/>
</dbReference>
<reference evidence="1" key="1">
    <citation type="journal article" date="2014" name="Front. Microbiol.">
        <title>High frequency of phylogenetically diverse reductive dehalogenase-homologous genes in deep subseafloor sedimentary metagenomes.</title>
        <authorList>
            <person name="Kawai M."/>
            <person name="Futagami T."/>
            <person name="Toyoda A."/>
            <person name="Takaki Y."/>
            <person name="Nishi S."/>
            <person name="Hori S."/>
            <person name="Arai W."/>
            <person name="Tsubouchi T."/>
            <person name="Morono Y."/>
            <person name="Uchiyama I."/>
            <person name="Ito T."/>
            <person name="Fujiyama A."/>
            <person name="Inagaki F."/>
            <person name="Takami H."/>
        </authorList>
    </citation>
    <scope>NUCLEOTIDE SEQUENCE</scope>
    <source>
        <strain evidence="1">Expedition CK06-06</strain>
    </source>
</reference>
<sequence>MSQYAEGNVTLIQNSATVYGASCDWLTASNVKIGDLFKKQNENAWYQVTSVNLATSLNISPVYANASVDGVDYLIARDFTPNYDWPEIVSGDADWQDVYTRAIRAIDTKVGQVSAGGVSISTRRVTASYHT</sequence>
<accession>X1E2P6</accession>
<name>X1E2P6_9ZZZZ</name>
<comment type="caution">
    <text evidence="1">The sequence shown here is derived from an EMBL/GenBank/DDBJ whole genome shotgun (WGS) entry which is preliminary data.</text>
</comment>